<evidence type="ECO:0000313" key="2">
    <source>
        <dbReference type="Proteomes" id="UP000826212"/>
    </source>
</evidence>
<keyword evidence="1" id="KW-0808">Transferase</keyword>
<keyword evidence="2" id="KW-1185">Reference proteome</keyword>
<dbReference type="Proteomes" id="UP000826212">
    <property type="component" value="Chromosome"/>
</dbReference>
<gene>
    <name evidence="1" type="primary">argB</name>
    <name evidence="1" type="ORF">K4L44_13610</name>
</gene>
<keyword evidence="1" id="KW-0418">Kinase</keyword>
<reference evidence="1" key="1">
    <citation type="submission" date="2021-08" db="EMBL/GenBank/DDBJ databases">
        <title>Novel anaerobic bacterium isolated from sea squirt in East Sea, Republic of Korea.</title>
        <authorList>
            <person name="Nguyen T.H."/>
            <person name="Li Z."/>
            <person name="Lee Y.-J."/>
            <person name="Ko J."/>
            <person name="Kim S.-G."/>
        </authorList>
    </citation>
    <scope>NUCLEOTIDE SEQUENCE</scope>
    <source>
        <strain evidence="1">KCTC 25031</strain>
    </source>
</reference>
<dbReference type="EC" id="2.7.2.8" evidence="1"/>
<name>A0AC61NQY0_9BACT</name>
<dbReference type="EMBL" id="CP081303">
    <property type="protein sequence ID" value="QZE13599.1"/>
    <property type="molecule type" value="Genomic_DNA"/>
</dbReference>
<accession>A0AC61NQY0</accession>
<proteinExistence type="predicted"/>
<protein>
    <submittedName>
        <fullName evidence="1">Acetylglutamate kinase</fullName>
        <ecNumber evidence="1">2.7.2.8</ecNumber>
    </submittedName>
</protein>
<sequence>MMQKVTIIKVGGAVVESPDTLNDFLNDFVKLEGAKILVHGGGRSATAMAERLQIETKMVEGRRVTDQNMLEIVTMVYGGLVNKNIVAKLQSKGLNALGLTGADMNIIQAHKREVKHIDYGFVGDVDAVNQKAILQLLTQDVTPIVAPLTHDKQGNLLNTNADTIAASLATALAKQCEVTLYYGFEKDGVLLDANDDHSVIHAITPKEFDALKEQGAIHSGMIPKLTNCFDAIAKGVKSVYIGHISNINCPQKGTNLCG</sequence>
<organism evidence="1 2">
    <name type="scientific">Halosquirtibacter laminarini</name>
    <dbReference type="NCBI Taxonomy" id="3374600"/>
    <lineage>
        <taxon>Bacteria</taxon>
        <taxon>Pseudomonadati</taxon>
        <taxon>Bacteroidota</taxon>
        <taxon>Bacteroidia</taxon>
        <taxon>Marinilabiliales</taxon>
        <taxon>Prolixibacteraceae</taxon>
        <taxon>Halosquirtibacter</taxon>
    </lineage>
</organism>
<evidence type="ECO:0000313" key="1">
    <source>
        <dbReference type="EMBL" id="QZE13599.1"/>
    </source>
</evidence>